<dbReference type="AlphaFoldDB" id="A0A9X2DB16"/>
<reference evidence="2" key="1">
    <citation type="submission" date="2022-05" db="EMBL/GenBank/DDBJ databases">
        <authorList>
            <person name="Tuo L."/>
        </authorList>
    </citation>
    <scope>NUCLEOTIDE SEQUENCE</scope>
    <source>
        <strain evidence="2">BSK12Z-4</strain>
    </source>
</reference>
<dbReference type="Pfam" id="PF12728">
    <property type="entry name" value="HTH_17"/>
    <property type="match status" value="1"/>
</dbReference>
<proteinExistence type="predicted"/>
<comment type="caution">
    <text evidence="2">The sequence shown here is derived from an EMBL/GenBank/DDBJ whole genome shotgun (WGS) entry which is preliminary data.</text>
</comment>
<dbReference type="EMBL" id="JAMOIL010000056">
    <property type="protein sequence ID" value="MCM0622864.1"/>
    <property type="molecule type" value="Genomic_DNA"/>
</dbReference>
<dbReference type="EMBL" id="JAMOIL010000035">
    <property type="protein sequence ID" value="MCM0622456.1"/>
    <property type="molecule type" value="Genomic_DNA"/>
</dbReference>
<name>A0A9X2DB16_9ACTN</name>
<dbReference type="InterPro" id="IPR041657">
    <property type="entry name" value="HTH_17"/>
</dbReference>
<protein>
    <submittedName>
        <fullName evidence="2">Helix-turn-helix domain-containing protein</fullName>
    </submittedName>
</protein>
<evidence type="ECO:0000313" key="4">
    <source>
        <dbReference type="Proteomes" id="UP001139485"/>
    </source>
</evidence>
<dbReference type="Proteomes" id="UP001139485">
    <property type="component" value="Unassembled WGS sequence"/>
</dbReference>
<gene>
    <name evidence="2" type="ORF">M8330_19380</name>
    <name evidence="3" type="ORF">M8330_21475</name>
</gene>
<organism evidence="2 4">
    <name type="scientific">Nocardioides bruguierae</name>
    <dbReference type="NCBI Taxonomy" id="2945102"/>
    <lineage>
        <taxon>Bacteria</taxon>
        <taxon>Bacillati</taxon>
        <taxon>Actinomycetota</taxon>
        <taxon>Actinomycetes</taxon>
        <taxon>Propionibacteriales</taxon>
        <taxon>Nocardioidaceae</taxon>
        <taxon>Nocardioides</taxon>
    </lineage>
</organism>
<dbReference type="GO" id="GO:0003677">
    <property type="term" value="F:DNA binding"/>
    <property type="evidence" value="ECO:0007669"/>
    <property type="project" value="InterPro"/>
</dbReference>
<evidence type="ECO:0000313" key="2">
    <source>
        <dbReference type="EMBL" id="MCM0622456.1"/>
    </source>
</evidence>
<evidence type="ECO:0000259" key="1">
    <source>
        <dbReference type="Pfam" id="PF12728"/>
    </source>
</evidence>
<keyword evidence="4" id="KW-1185">Reference proteome</keyword>
<dbReference type="RefSeq" id="WP_250828666.1">
    <property type="nucleotide sequence ID" value="NZ_JAMOIL010000035.1"/>
</dbReference>
<dbReference type="NCBIfam" id="TIGR01764">
    <property type="entry name" value="excise"/>
    <property type="match status" value="1"/>
</dbReference>
<dbReference type="InterPro" id="IPR010093">
    <property type="entry name" value="SinI_DNA-bd"/>
</dbReference>
<sequence length="94" mass="10606">MDYLFNLDTARQAVDDVDGTVTIKPNVWLLTADDMPPMLFTPEDVARLLHVGRPMVYNLMNSGELRSMKVGRCRRISARALADYVAAMDQDAFQ</sequence>
<feature type="domain" description="Helix-turn-helix" evidence="1">
    <location>
        <begin position="39"/>
        <end position="87"/>
    </location>
</feature>
<accession>A0A9X2DB16</accession>
<evidence type="ECO:0000313" key="3">
    <source>
        <dbReference type="EMBL" id="MCM0622864.1"/>
    </source>
</evidence>